<protein>
    <recommendedName>
        <fullName evidence="7">ABC-2 type transporter transmembrane domain-containing protein</fullName>
    </recommendedName>
</protein>
<keyword evidence="5 6" id="KW-0472">Membrane</keyword>
<reference evidence="8" key="1">
    <citation type="submission" date="2021-01" db="UniProtKB">
        <authorList>
            <consortium name="EnsemblMetazoa"/>
        </authorList>
    </citation>
    <scope>IDENTIFICATION</scope>
</reference>
<accession>A0A7M7TEM5</accession>
<dbReference type="AlphaFoldDB" id="A0A7M7TEM5"/>
<evidence type="ECO:0000256" key="1">
    <source>
        <dbReference type="ARBA" id="ARBA00004141"/>
    </source>
</evidence>
<evidence type="ECO:0000256" key="6">
    <source>
        <dbReference type="SAM" id="Phobius"/>
    </source>
</evidence>
<dbReference type="GO" id="GO:0140359">
    <property type="term" value="F:ABC-type transporter activity"/>
    <property type="evidence" value="ECO:0007669"/>
    <property type="project" value="InterPro"/>
</dbReference>
<feature type="transmembrane region" description="Helical" evidence="6">
    <location>
        <begin position="177"/>
        <end position="197"/>
    </location>
</feature>
<dbReference type="KEGG" id="nvi:116417797"/>
<keyword evidence="4 6" id="KW-1133">Transmembrane helix</keyword>
<proteinExistence type="predicted"/>
<evidence type="ECO:0000256" key="2">
    <source>
        <dbReference type="ARBA" id="ARBA00022448"/>
    </source>
</evidence>
<evidence type="ECO:0000256" key="3">
    <source>
        <dbReference type="ARBA" id="ARBA00022692"/>
    </source>
</evidence>
<dbReference type="InterPro" id="IPR013525">
    <property type="entry name" value="ABC2_TM"/>
</dbReference>
<organism evidence="8 9">
    <name type="scientific">Nasonia vitripennis</name>
    <name type="common">Parasitic wasp</name>
    <dbReference type="NCBI Taxonomy" id="7425"/>
    <lineage>
        <taxon>Eukaryota</taxon>
        <taxon>Metazoa</taxon>
        <taxon>Ecdysozoa</taxon>
        <taxon>Arthropoda</taxon>
        <taxon>Hexapoda</taxon>
        <taxon>Insecta</taxon>
        <taxon>Pterygota</taxon>
        <taxon>Neoptera</taxon>
        <taxon>Endopterygota</taxon>
        <taxon>Hymenoptera</taxon>
        <taxon>Apocrita</taxon>
        <taxon>Proctotrupomorpha</taxon>
        <taxon>Chalcidoidea</taxon>
        <taxon>Pteromalidae</taxon>
        <taxon>Pteromalinae</taxon>
        <taxon>Nasonia</taxon>
    </lineage>
</organism>
<keyword evidence="3 6" id="KW-0812">Transmembrane</keyword>
<keyword evidence="2" id="KW-0813">Transport</keyword>
<evidence type="ECO:0000259" key="7">
    <source>
        <dbReference type="Pfam" id="PF01061"/>
    </source>
</evidence>
<dbReference type="InParanoid" id="A0A7M7TEM5"/>
<feature type="transmembrane region" description="Helical" evidence="6">
    <location>
        <begin position="294"/>
        <end position="313"/>
    </location>
</feature>
<dbReference type="RefSeq" id="XP_032458023.1">
    <property type="nucleotide sequence ID" value="XM_032602132.1"/>
</dbReference>
<dbReference type="Pfam" id="PF01061">
    <property type="entry name" value="ABC2_membrane"/>
    <property type="match status" value="1"/>
</dbReference>
<keyword evidence="9" id="KW-1185">Reference proteome</keyword>
<dbReference type="Proteomes" id="UP000002358">
    <property type="component" value="Unassembled WGS sequence"/>
</dbReference>
<dbReference type="OrthoDB" id="66620at2759"/>
<dbReference type="GO" id="GO:0030659">
    <property type="term" value="C:cytoplasmic vesicle membrane"/>
    <property type="evidence" value="ECO:0007669"/>
    <property type="project" value="TreeGrafter"/>
</dbReference>
<feature type="transmembrane region" description="Helical" evidence="6">
    <location>
        <begin position="138"/>
        <end position="165"/>
    </location>
</feature>
<dbReference type="InterPro" id="IPR050352">
    <property type="entry name" value="ABCG_transporters"/>
</dbReference>
<dbReference type="SMR" id="A0A7M7TEM5"/>
<dbReference type="PANTHER" id="PTHR48041:SF139">
    <property type="entry name" value="PROTEIN SCARLET"/>
    <property type="match status" value="1"/>
</dbReference>
<evidence type="ECO:0000313" key="8">
    <source>
        <dbReference type="EnsemblMetazoa" id="XP_032458023"/>
    </source>
</evidence>
<feature type="domain" description="ABC-2 type transporter transmembrane" evidence="7">
    <location>
        <begin position="67"/>
        <end position="254"/>
    </location>
</feature>
<dbReference type="GO" id="GO:0005886">
    <property type="term" value="C:plasma membrane"/>
    <property type="evidence" value="ECO:0007669"/>
    <property type="project" value="TreeGrafter"/>
</dbReference>
<dbReference type="GeneID" id="116417797"/>
<comment type="subcellular location">
    <subcellularLocation>
        <location evidence="1">Membrane</location>
        <topology evidence="1">Multi-pass membrane protein</topology>
    </subcellularLocation>
</comment>
<evidence type="ECO:0000313" key="9">
    <source>
        <dbReference type="Proteomes" id="UP000002358"/>
    </source>
</evidence>
<evidence type="ECO:0000256" key="4">
    <source>
        <dbReference type="ARBA" id="ARBA00022989"/>
    </source>
</evidence>
<sequence length="322" mass="37122">MIAQFSKKKHNQWDKYINELTFAFNSAISKSTGFSLAYLNYGRELTLQEVSMNHVQTTCEQTPVWNDYKKHVVAFLASMCFFGAINQDQLGIQAVQGVIFILISENTFFPMYGTLSLIPQQFSLFLREYEDGLYSVHVYYLSQVIALLPGLALESIVFTTIVYWLSDLSNSITEFCLTLFIILLTINVSTACGFFFSTSFENVALAMAYLVPFDYLLMITMGLFIKLSSLPIYIQWIKYISWLFYSTEAISIIQWRHVNNISCNNLTADFPCITNGEKVLELYDFSECSFLADIYSMIALYILFHLLGYYNLLKKCQSRNFF</sequence>
<evidence type="ECO:0000256" key="5">
    <source>
        <dbReference type="ARBA" id="ARBA00023136"/>
    </source>
</evidence>
<name>A0A7M7TEM5_NASVI</name>
<dbReference type="PANTHER" id="PTHR48041">
    <property type="entry name" value="ABC TRANSPORTER G FAMILY MEMBER 28"/>
    <property type="match status" value="1"/>
</dbReference>
<dbReference type="EnsemblMetazoa" id="XM_032602132">
    <property type="protein sequence ID" value="XP_032458023"/>
    <property type="gene ID" value="LOC116417797"/>
</dbReference>
<feature type="transmembrane region" description="Helical" evidence="6">
    <location>
        <begin position="203"/>
        <end position="224"/>
    </location>
</feature>